<feature type="domain" description="Amidase" evidence="6">
    <location>
        <begin position="85"/>
        <end position="544"/>
    </location>
</feature>
<feature type="active site" description="Charge relay system" evidence="5">
    <location>
        <position position="140"/>
    </location>
</feature>
<dbReference type="Gene3D" id="3.90.1300.10">
    <property type="entry name" value="Amidase signature (AS) domain"/>
    <property type="match status" value="1"/>
</dbReference>
<comment type="catalytic activity">
    <reaction evidence="1">
        <text>a monocarboxylic acid amide + H2O = a monocarboxylate + NH4(+)</text>
        <dbReference type="Rhea" id="RHEA:12020"/>
        <dbReference type="ChEBI" id="CHEBI:15377"/>
        <dbReference type="ChEBI" id="CHEBI:28938"/>
        <dbReference type="ChEBI" id="CHEBI:35757"/>
        <dbReference type="ChEBI" id="CHEBI:83628"/>
        <dbReference type="EC" id="3.5.1.4"/>
    </reaction>
</comment>
<dbReference type="EMBL" id="QVQW01000063">
    <property type="protein sequence ID" value="RKU42010.1"/>
    <property type="molecule type" value="Genomic_DNA"/>
</dbReference>
<dbReference type="InterPro" id="IPR020556">
    <property type="entry name" value="Amidase_CS"/>
</dbReference>
<gene>
    <name evidence="7" type="ORF">DL546_004249</name>
</gene>
<evidence type="ECO:0000256" key="3">
    <source>
        <dbReference type="ARBA" id="ARBA00012922"/>
    </source>
</evidence>
<proteinExistence type="inferred from homology"/>
<reference evidence="7 8" key="1">
    <citation type="submission" date="2018-08" db="EMBL/GenBank/DDBJ databases">
        <title>Draft genome of the lignicolous fungus Coniochaeta pulveracea.</title>
        <authorList>
            <person name="Borstlap C.J."/>
            <person name="De Witt R.N."/>
            <person name="Botha A."/>
            <person name="Volschenk H."/>
        </authorList>
    </citation>
    <scope>NUCLEOTIDE SEQUENCE [LARGE SCALE GENOMIC DNA]</scope>
    <source>
        <strain evidence="7 8">CAB683</strain>
    </source>
</reference>
<dbReference type="InterPro" id="IPR036928">
    <property type="entry name" value="AS_sf"/>
</dbReference>
<protein>
    <recommendedName>
        <fullName evidence="3">amidase</fullName>
        <ecNumber evidence="3">3.5.1.4</ecNumber>
    </recommendedName>
</protein>
<keyword evidence="4" id="KW-0378">Hydrolase</keyword>
<accession>A0A420Y2N0</accession>
<dbReference type="SUPFAM" id="SSF75304">
    <property type="entry name" value="Amidase signature (AS) enzymes"/>
    <property type="match status" value="1"/>
</dbReference>
<feature type="active site" description="Acyl-ester intermediate" evidence="5">
    <location>
        <position position="248"/>
    </location>
</feature>
<dbReference type="STRING" id="177199.A0A420Y2N0"/>
<evidence type="ECO:0000256" key="2">
    <source>
        <dbReference type="ARBA" id="ARBA00009199"/>
    </source>
</evidence>
<evidence type="ECO:0000256" key="4">
    <source>
        <dbReference type="ARBA" id="ARBA00022801"/>
    </source>
</evidence>
<dbReference type="OrthoDB" id="6428749at2759"/>
<comment type="similarity">
    <text evidence="2">Belongs to the amidase family.</text>
</comment>
<dbReference type="Proteomes" id="UP000275385">
    <property type="component" value="Unassembled WGS sequence"/>
</dbReference>
<keyword evidence="8" id="KW-1185">Reference proteome</keyword>
<evidence type="ECO:0000313" key="7">
    <source>
        <dbReference type="EMBL" id="RKU42010.1"/>
    </source>
</evidence>
<dbReference type="PANTHER" id="PTHR46072:SF8">
    <property type="entry name" value="AMIDASE DOMAIN-CONTAINING PROTEIN"/>
    <property type="match status" value="1"/>
</dbReference>
<feature type="active site" description="Charge relay system" evidence="5">
    <location>
        <position position="224"/>
    </location>
</feature>
<evidence type="ECO:0000313" key="8">
    <source>
        <dbReference type="Proteomes" id="UP000275385"/>
    </source>
</evidence>
<dbReference type="GO" id="GO:0004040">
    <property type="term" value="F:amidase activity"/>
    <property type="evidence" value="ECO:0007669"/>
    <property type="project" value="UniProtKB-EC"/>
</dbReference>
<name>A0A420Y2N0_9PEZI</name>
<dbReference type="AlphaFoldDB" id="A0A420Y2N0"/>
<sequence length="560" mass="61186">MSGINESWEAKAAAKRASILASIPQEWRLTKDEVEWAEQQRDLAKTAMPKFIDKLLDETEKAIVNLDSVPIVEGIKSKKFTAVQVAKAFCKTAAIAHQINPCLLEIFFDQALDRAKELDDYQEANGTTTGPLHGLPVSLKDQFNVKGVETCMAYVGWIGTQGGIDDPSKTFKIESQITKELLTCGAVLYCKTSLPQTVYIGETCNNIIGTTRNPHNKALTCGGSSGGEGALIALHGSTIGVGTDIGGSVRIPAAFCGIFSLKPTPSRISYKDAANTAPGQTTYSSTVGFLGTSIDGLDLIFKSILSTQPWLADPAVVPIPYRPTTLDSSKPLKIGVYRTDGVVNPHPPIRRGLGLFADAIKAAGHKVVEWNAPDPRQAYEVHESFMVCDGLYDIHQQLALSGEPLIPQLAESFKQFSPRELLDMHRLTLEGLAEEIKFNDYWNSTAHDDGQVVDAVIMPCAPSASLVPGKYRHLGYTRLINLLGYSAVVVPITKANKAIDVVDQDYEPLNEEDRLVWEDYDPELFDGAPVALQIVCRKFEEEKALAVAKELYSAFLKRMN</sequence>
<comment type="caution">
    <text evidence="7">The sequence shown here is derived from an EMBL/GenBank/DDBJ whole genome shotgun (WGS) entry which is preliminary data.</text>
</comment>
<dbReference type="PANTHER" id="PTHR46072">
    <property type="entry name" value="AMIDASE-RELATED-RELATED"/>
    <property type="match status" value="1"/>
</dbReference>
<dbReference type="PROSITE" id="PS00571">
    <property type="entry name" value="AMIDASES"/>
    <property type="match status" value="1"/>
</dbReference>
<evidence type="ECO:0000259" key="6">
    <source>
        <dbReference type="Pfam" id="PF01425"/>
    </source>
</evidence>
<evidence type="ECO:0000256" key="1">
    <source>
        <dbReference type="ARBA" id="ARBA00001311"/>
    </source>
</evidence>
<dbReference type="PIRSF" id="PIRSF001221">
    <property type="entry name" value="Amidase_fungi"/>
    <property type="match status" value="1"/>
</dbReference>
<organism evidence="7 8">
    <name type="scientific">Coniochaeta pulveracea</name>
    <dbReference type="NCBI Taxonomy" id="177199"/>
    <lineage>
        <taxon>Eukaryota</taxon>
        <taxon>Fungi</taxon>
        <taxon>Dikarya</taxon>
        <taxon>Ascomycota</taxon>
        <taxon>Pezizomycotina</taxon>
        <taxon>Sordariomycetes</taxon>
        <taxon>Sordariomycetidae</taxon>
        <taxon>Coniochaetales</taxon>
        <taxon>Coniochaetaceae</taxon>
        <taxon>Coniochaeta</taxon>
    </lineage>
</organism>
<dbReference type="InterPro" id="IPR023631">
    <property type="entry name" value="Amidase_dom"/>
</dbReference>
<evidence type="ECO:0000256" key="5">
    <source>
        <dbReference type="PIRSR" id="PIRSR001221-1"/>
    </source>
</evidence>
<dbReference type="Pfam" id="PF01425">
    <property type="entry name" value="Amidase"/>
    <property type="match status" value="1"/>
</dbReference>
<dbReference type="EC" id="3.5.1.4" evidence="3"/>